<dbReference type="GO" id="GO:0003743">
    <property type="term" value="F:translation initiation factor activity"/>
    <property type="evidence" value="ECO:0007669"/>
    <property type="project" value="UniProtKB-KW"/>
</dbReference>
<dbReference type="CDD" id="cd01887">
    <property type="entry name" value="IF2_eIF5B"/>
    <property type="match status" value="1"/>
</dbReference>
<organism evidence="8 9">
    <name type="scientific">Trypanosoma conorhini</name>
    <dbReference type="NCBI Taxonomy" id="83891"/>
    <lineage>
        <taxon>Eukaryota</taxon>
        <taxon>Discoba</taxon>
        <taxon>Euglenozoa</taxon>
        <taxon>Kinetoplastea</taxon>
        <taxon>Metakinetoplastina</taxon>
        <taxon>Trypanosomatida</taxon>
        <taxon>Trypanosomatidae</taxon>
        <taxon>Trypanosoma</taxon>
    </lineage>
</organism>
<dbReference type="Proteomes" id="UP000284403">
    <property type="component" value="Unassembled WGS sequence"/>
</dbReference>
<keyword evidence="9" id="KW-1185">Reference proteome</keyword>
<dbReference type="InterPro" id="IPR027417">
    <property type="entry name" value="P-loop_NTPase"/>
</dbReference>
<feature type="domain" description="Tr-type G" evidence="7">
    <location>
        <begin position="171"/>
        <end position="403"/>
    </location>
</feature>
<sequence>MWCSRIHLLRIPDAFYPLNSVMDACSFVNLVRTRTIRLAKYLEKEALAANTNRRSRSFDAKLKDDIAKSLNTLLNLKEKEVERVIWEQHKLTDERLVTCLVPYQLAANIIMRGLPNDVRKRCVEELKAEENCHFEGAANKRDNKFIQWREQDVFVSTGLNYLRRLSPLRPSRIPVIAVVGHSQHGKTTLLDVLQQTNFRNEESRGTSQTVRAFTTPDSKKGVKPVTFVDTPGQRIFTETRFHAQSIADAIILVVSLVDGVRSQTYETIKVALNLDKPILVVLNKLDLYSDFKKANEAMFKVIMDLRGAGLHVAMIHKEKDIERLRVFESNAKLDTPPSKEVHNAVQLFAPMKKVDPEYKGSNTHPVVNLNRSCAGVCISAKTSENINLLWSLIELMSLALSPVCHSQREEYNSHACSHQAVILESSKHLFDEEGFRTRKSVQRLQKKQDVTLEKRQIQFGKNSVSVRLHSALNAARKKMQSSNPTSTRCLVLTVIVREGCITKGMPFVADHTKGRVDYMIDAIGNSVAKAYPGTAVTIIDVHSSTGCPGVRTHLLSMPSTEERDCVFEYRRLLQWFVECFPSRLSLLRPRGMDVSFAHLGDYGQLKHTRCLEYQLLYGSPEDASLAEMNAQPAQEALATSDSTPREKSIAEYLSDKNSEHEERENELLLEDGSHGNTFLDDDLKITLQNTWIQLQPLHRPETQAKCDEMIRSSIQVGVVFKVDTWHSARMLYRELNRLGTRKVAFQAVGVRFGALSVDDIMFFGRAMKIVVCYRTPLALSTDLDRYLEINDTWVLQTDDVSEVVLFLKWCAVELHRQHAPDDYGVTEPSHKNYLVLMQDEVGKSPGTKSEQPRNGRRRRLLIAPRSSHSNL</sequence>
<dbReference type="PANTHER" id="PTHR43381">
    <property type="entry name" value="TRANSLATION INITIATION FACTOR IF-2-RELATED"/>
    <property type="match status" value="1"/>
</dbReference>
<dbReference type="Pfam" id="PF00009">
    <property type="entry name" value="GTP_EFTU"/>
    <property type="match status" value="1"/>
</dbReference>
<evidence type="ECO:0000256" key="1">
    <source>
        <dbReference type="ARBA" id="ARBA00007733"/>
    </source>
</evidence>
<dbReference type="Gene3D" id="2.40.30.10">
    <property type="entry name" value="Translation factors"/>
    <property type="match status" value="1"/>
</dbReference>
<keyword evidence="2 8" id="KW-0396">Initiation factor</keyword>
<reference evidence="8 9" key="1">
    <citation type="journal article" date="2018" name="BMC Genomics">
        <title>Genomic comparison of Trypanosoma conorhini and Trypanosoma rangeli to Trypanosoma cruzi strains of high and low virulence.</title>
        <authorList>
            <person name="Bradwell K.R."/>
            <person name="Koparde V.N."/>
            <person name="Matveyev A.V."/>
            <person name="Serrano M.G."/>
            <person name="Alves J.M."/>
            <person name="Parikh H."/>
            <person name="Huang B."/>
            <person name="Lee V."/>
            <person name="Espinosa-Alvarez O."/>
            <person name="Ortiz P.A."/>
            <person name="Costa-Martins A.G."/>
            <person name="Teixeira M.M."/>
            <person name="Buck G.A."/>
        </authorList>
    </citation>
    <scope>NUCLEOTIDE SEQUENCE [LARGE SCALE GENOMIC DNA]</scope>
    <source>
        <strain evidence="8 9">025E</strain>
    </source>
</reference>
<keyword evidence="3" id="KW-0547">Nucleotide-binding</keyword>
<dbReference type="EMBL" id="MKKU01000562">
    <property type="protein sequence ID" value="RNF07567.1"/>
    <property type="molecule type" value="Genomic_DNA"/>
</dbReference>
<dbReference type="InterPro" id="IPR005225">
    <property type="entry name" value="Small_GTP-bd"/>
</dbReference>
<evidence type="ECO:0000313" key="8">
    <source>
        <dbReference type="EMBL" id="RNF07567.1"/>
    </source>
</evidence>
<evidence type="ECO:0000313" key="9">
    <source>
        <dbReference type="Proteomes" id="UP000284403"/>
    </source>
</evidence>
<dbReference type="SUPFAM" id="SSF52540">
    <property type="entry name" value="P-loop containing nucleoside triphosphate hydrolases"/>
    <property type="match status" value="1"/>
</dbReference>
<feature type="region of interest" description="Disordered" evidence="6">
    <location>
        <begin position="842"/>
        <end position="871"/>
    </location>
</feature>
<dbReference type="PANTHER" id="PTHR43381:SF6">
    <property type="entry name" value="INITIATION FACTOR IF-2, PUTATIVE-RELATED"/>
    <property type="match status" value="1"/>
</dbReference>
<dbReference type="GO" id="GO:0003924">
    <property type="term" value="F:GTPase activity"/>
    <property type="evidence" value="ECO:0007669"/>
    <property type="project" value="InterPro"/>
</dbReference>
<comment type="caution">
    <text evidence="8">The sequence shown here is derived from an EMBL/GenBank/DDBJ whole genome shotgun (WGS) entry which is preliminary data.</text>
</comment>
<dbReference type="NCBIfam" id="TIGR00231">
    <property type="entry name" value="small_GTP"/>
    <property type="match status" value="1"/>
</dbReference>
<dbReference type="RefSeq" id="XP_029225682.1">
    <property type="nucleotide sequence ID" value="XM_029374194.1"/>
</dbReference>
<accession>A0A422NPX9</accession>
<evidence type="ECO:0000256" key="3">
    <source>
        <dbReference type="ARBA" id="ARBA00022741"/>
    </source>
</evidence>
<comment type="similarity">
    <text evidence="1">Belongs to the TRAFAC class translation factor GTPase superfamily. Classic translation factor GTPase family. IF-2 subfamily.</text>
</comment>
<dbReference type="InterPro" id="IPR015760">
    <property type="entry name" value="TIF_IF2"/>
</dbReference>
<evidence type="ECO:0000256" key="4">
    <source>
        <dbReference type="ARBA" id="ARBA00022917"/>
    </source>
</evidence>
<keyword evidence="5" id="KW-0342">GTP-binding</keyword>
<evidence type="ECO:0000256" key="6">
    <source>
        <dbReference type="SAM" id="MobiDB-lite"/>
    </source>
</evidence>
<keyword evidence="4" id="KW-0648">Protein biosynthesis</keyword>
<dbReference type="OrthoDB" id="361630at2759"/>
<dbReference type="Gene3D" id="3.40.50.300">
    <property type="entry name" value="P-loop containing nucleotide triphosphate hydrolases"/>
    <property type="match status" value="1"/>
</dbReference>
<evidence type="ECO:0000256" key="2">
    <source>
        <dbReference type="ARBA" id="ARBA00022540"/>
    </source>
</evidence>
<name>A0A422NPX9_9TRYP</name>
<gene>
    <name evidence="8" type="ORF">Tco025E_07328</name>
</gene>
<dbReference type="PROSITE" id="PS51722">
    <property type="entry name" value="G_TR_2"/>
    <property type="match status" value="1"/>
</dbReference>
<dbReference type="AlphaFoldDB" id="A0A422NPX9"/>
<dbReference type="GO" id="GO:0005737">
    <property type="term" value="C:cytoplasm"/>
    <property type="evidence" value="ECO:0007669"/>
    <property type="project" value="TreeGrafter"/>
</dbReference>
<evidence type="ECO:0000256" key="5">
    <source>
        <dbReference type="ARBA" id="ARBA00023134"/>
    </source>
</evidence>
<dbReference type="InterPro" id="IPR000795">
    <property type="entry name" value="T_Tr_GTP-bd_dom"/>
</dbReference>
<dbReference type="GO" id="GO:0005525">
    <property type="term" value="F:GTP binding"/>
    <property type="evidence" value="ECO:0007669"/>
    <property type="project" value="UniProtKB-KW"/>
</dbReference>
<proteinExistence type="inferred from homology"/>
<protein>
    <submittedName>
        <fullName evidence="8">Putative translation initiation factor IF-2</fullName>
    </submittedName>
</protein>
<dbReference type="GeneID" id="40320939"/>
<evidence type="ECO:0000259" key="7">
    <source>
        <dbReference type="PROSITE" id="PS51722"/>
    </source>
</evidence>